<feature type="transmembrane region" description="Helical" evidence="1">
    <location>
        <begin position="303"/>
        <end position="322"/>
    </location>
</feature>
<dbReference type="InterPro" id="IPR022604">
    <property type="entry name" value="DUF2955"/>
</dbReference>
<evidence type="ECO:0000313" key="2">
    <source>
        <dbReference type="EMBL" id="BAJ02833.1"/>
    </source>
</evidence>
<proteinExistence type="predicted"/>
<dbReference type="eggNOG" id="COG4129">
    <property type="taxonomic scope" value="Bacteria"/>
</dbReference>
<organism evidence="2 3">
    <name type="scientific">Shewanella violacea (strain JCM 10179 / CIP 106290 / LMG 19151 / DSS12)</name>
    <dbReference type="NCBI Taxonomy" id="637905"/>
    <lineage>
        <taxon>Bacteria</taxon>
        <taxon>Pseudomonadati</taxon>
        <taxon>Pseudomonadota</taxon>
        <taxon>Gammaproteobacteria</taxon>
        <taxon>Alteromonadales</taxon>
        <taxon>Shewanellaceae</taxon>
        <taxon>Shewanella</taxon>
    </lineage>
</organism>
<dbReference type="AlphaFoldDB" id="D4ZMD4"/>
<accession>D4ZMD4</accession>
<gene>
    <name evidence="2" type="ordered locus">SVI_2862</name>
</gene>
<feature type="transmembrane region" description="Helical" evidence="1">
    <location>
        <begin position="223"/>
        <end position="241"/>
    </location>
</feature>
<name>D4ZMD4_SHEVD</name>
<dbReference type="Pfam" id="PF11168">
    <property type="entry name" value="DUF2955"/>
    <property type="match status" value="1"/>
</dbReference>
<dbReference type="HOGENOM" id="CLU_828319_0_0_6"/>
<evidence type="ECO:0008006" key="4">
    <source>
        <dbReference type="Google" id="ProtNLM"/>
    </source>
</evidence>
<sequence length="336" mass="37187">MFKTPSQRNEAIRITLAITLCMLMGQVLNFDSSIYLALYPTIAMTKVKDYSWSGLFKTFSPTFISACVALWVAEVFQSHPFIIWTVSLLFINYMRKRADTPAKVGASIMPIFNWVLIVIFSQFSTQGMPDRIGEILLSMVITSCIAKGLVTLFPVQEKGQAPILKRVKVTHKQGVVAMVLIGGGIAVLMNIDLLSATFCMVPVIAAATQVNRQRYLEVISQRFVTQIGGCMIAVLISIVLAGNQTILSYYALILGSTIFAIATAMVKSSKVDRDIHSDAMLATVLPIQLYLGTSSFGLESILLRAWELAVTLGILFLVFQLTRFRENHVQRSQLDT</sequence>
<feature type="transmembrane region" description="Helical" evidence="1">
    <location>
        <begin position="12"/>
        <end position="38"/>
    </location>
</feature>
<feature type="transmembrane region" description="Helical" evidence="1">
    <location>
        <begin position="167"/>
        <end position="187"/>
    </location>
</feature>
<dbReference type="STRING" id="637905.SVI_2862"/>
<feature type="transmembrane region" description="Helical" evidence="1">
    <location>
        <begin position="247"/>
        <end position="266"/>
    </location>
</feature>
<feature type="transmembrane region" description="Helical" evidence="1">
    <location>
        <begin position="106"/>
        <end position="123"/>
    </location>
</feature>
<dbReference type="OrthoDB" id="6253879at2"/>
<feature type="transmembrane region" description="Helical" evidence="1">
    <location>
        <begin position="135"/>
        <end position="155"/>
    </location>
</feature>
<keyword evidence="1" id="KW-0812">Transmembrane</keyword>
<dbReference type="RefSeq" id="WP_013052132.1">
    <property type="nucleotide sequence ID" value="NC_014012.1"/>
</dbReference>
<dbReference type="EMBL" id="AP011177">
    <property type="protein sequence ID" value="BAJ02833.1"/>
    <property type="molecule type" value="Genomic_DNA"/>
</dbReference>
<keyword evidence="1" id="KW-1133">Transmembrane helix</keyword>
<evidence type="ECO:0000256" key="1">
    <source>
        <dbReference type="SAM" id="Phobius"/>
    </source>
</evidence>
<feature type="transmembrane region" description="Helical" evidence="1">
    <location>
        <begin position="78"/>
        <end position="94"/>
    </location>
</feature>
<reference evidence="3" key="1">
    <citation type="journal article" date="2010" name="Mol. Biosyst.">
        <title>Complete genome sequence and comparative analysis of Shewanella violacea, a psychrophilic and piezophilic bacterium from deep sea floor sediments.</title>
        <authorList>
            <person name="Aono E."/>
            <person name="Baba T."/>
            <person name="Ara T."/>
            <person name="Nishi T."/>
            <person name="Nakamichi T."/>
            <person name="Inamoto E."/>
            <person name="Toyonaga H."/>
            <person name="Hasegawa M."/>
            <person name="Takai Y."/>
            <person name="Okumura Y."/>
            <person name="Baba M."/>
            <person name="Tomita M."/>
            <person name="Kato C."/>
            <person name="Oshima T."/>
            <person name="Nakasone K."/>
            <person name="Mori H."/>
        </authorList>
    </citation>
    <scope>NUCLEOTIDE SEQUENCE [LARGE SCALE GENOMIC DNA]</scope>
    <source>
        <strain evidence="3">JCM 10179 / CIP 106290 / LMG 19151 / DSS12</strain>
    </source>
</reference>
<keyword evidence="3" id="KW-1185">Reference proteome</keyword>
<dbReference type="KEGG" id="svo:SVI_2862"/>
<evidence type="ECO:0000313" key="3">
    <source>
        <dbReference type="Proteomes" id="UP000002350"/>
    </source>
</evidence>
<protein>
    <recommendedName>
        <fullName evidence="4">DUF2955 domain-containing protein</fullName>
    </recommendedName>
</protein>
<dbReference type="Proteomes" id="UP000002350">
    <property type="component" value="Chromosome"/>
</dbReference>
<keyword evidence="1" id="KW-0472">Membrane</keyword>